<keyword evidence="3" id="KW-1185">Reference proteome</keyword>
<reference evidence="2" key="1">
    <citation type="submission" date="2020-05" db="EMBL/GenBank/DDBJ databases">
        <title>WGS assembly of Corymbia citriodora subspecies variegata.</title>
        <authorList>
            <person name="Barry K."/>
            <person name="Hundley H."/>
            <person name="Shu S."/>
            <person name="Jenkins J."/>
            <person name="Grimwood J."/>
            <person name="Baten A."/>
        </authorList>
    </citation>
    <scope>NUCLEOTIDE SEQUENCE</scope>
    <source>
        <strain evidence="2">CV2-018</strain>
    </source>
</reference>
<dbReference type="InterPro" id="IPR015422">
    <property type="entry name" value="PyrdxlP-dep_Trfase_small"/>
</dbReference>
<accession>A0A8T0CMZ8</accession>
<dbReference type="SUPFAM" id="SSF53383">
    <property type="entry name" value="PLP-dependent transferases"/>
    <property type="match status" value="1"/>
</dbReference>
<protein>
    <recommendedName>
        <fullName evidence="1">Alliinase C-terminal domain-containing protein</fullName>
    </recommendedName>
</protein>
<organism evidence="2 3">
    <name type="scientific">Corymbia citriodora subsp. variegata</name>
    <dbReference type="NCBI Taxonomy" id="360336"/>
    <lineage>
        <taxon>Eukaryota</taxon>
        <taxon>Viridiplantae</taxon>
        <taxon>Streptophyta</taxon>
        <taxon>Embryophyta</taxon>
        <taxon>Tracheophyta</taxon>
        <taxon>Spermatophyta</taxon>
        <taxon>Magnoliopsida</taxon>
        <taxon>eudicotyledons</taxon>
        <taxon>Gunneridae</taxon>
        <taxon>Pentapetalae</taxon>
        <taxon>rosids</taxon>
        <taxon>malvids</taxon>
        <taxon>Myrtales</taxon>
        <taxon>Myrtaceae</taxon>
        <taxon>Myrtoideae</taxon>
        <taxon>Eucalypteae</taxon>
        <taxon>Corymbia</taxon>
    </lineage>
</organism>
<dbReference type="Pfam" id="PF04864">
    <property type="entry name" value="Alliinase_C"/>
    <property type="match status" value="1"/>
</dbReference>
<name>A0A8T0CMZ8_CORYI</name>
<dbReference type="InterPro" id="IPR015424">
    <property type="entry name" value="PyrdxlP-dep_Trfase"/>
</dbReference>
<dbReference type="Gramene" id="rna-gnl|WGS:JABURB|Cocit.L3241.1">
    <property type="protein sequence ID" value="cds-KAF7847195.1"/>
    <property type="gene ID" value="gene-BT93_L3241"/>
</dbReference>
<comment type="caution">
    <text evidence="2">The sequence shown here is derived from an EMBL/GenBank/DDBJ whole genome shotgun (WGS) entry which is preliminary data.</text>
</comment>
<dbReference type="GO" id="GO:0016846">
    <property type="term" value="F:carbon-sulfur lyase activity"/>
    <property type="evidence" value="ECO:0007669"/>
    <property type="project" value="InterPro"/>
</dbReference>
<dbReference type="EMBL" id="MU091128">
    <property type="protein sequence ID" value="KAF7847195.1"/>
    <property type="molecule type" value="Genomic_DNA"/>
</dbReference>
<dbReference type="InterPro" id="IPR006948">
    <property type="entry name" value="Alliinase_C"/>
</dbReference>
<dbReference type="AlphaFoldDB" id="A0A8T0CMZ8"/>
<dbReference type="Gene3D" id="3.90.1150.10">
    <property type="entry name" value="Aspartate Aminotransferase, domain 1"/>
    <property type="match status" value="1"/>
</dbReference>
<dbReference type="Proteomes" id="UP000806378">
    <property type="component" value="Unassembled WGS sequence"/>
</dbReference>
<dbReference type="OrthoDB" id="2020362at2759"/>
<feature type="domain" description="Alliinase C-terminal" evidence="1">
    <location>
        <begin position="1"/>
        <end position="99"/>
    </location>
</feature>
<evidence type="ECO:0000313" key="3">
    <source>
        <dbReference type="Proteomes" id="UP000806378"/>
    </source>
</evidence>
<evidence type="ECO:0000259" key="1">
    <source>
        <dbReference type="Pfam" id="PF04864"/>
    </source>
</evidence>
<gene>
    <name evidence="2" type="ORF">BT93_L3241</name>
</gene>
<sequence length="111" mass="12978">MTKRWAKLRKTLSMSNRFSLQKVPPENCTYFQKVREPTPAYAWVKCEREEDKDCFEILNVAKILGRAGSIFHDDSRYVRLSLIRSDDDFDVLISRLKSLISGEDGAKIMRF</sequence>
<proteinExistence type="predicted"/>
<evidence type="ECO:0000313" key="2">
    <source>
        <dbReference type="EMBL" id="KAF7847195.1"/>
    </source>
</evidence>